<reference evidence="2 3" key="1">
    <citation type="journal article" date="2018" name="Nat. Biotechnol.">
        <title>A standardized bacterial taxonomy based on genome phylogeny substantially revises the tree of life.</title>
        <authorList>
            <person name="Parks D.H."/>
            <person name="Chuvochina M."/>
            <person name="Waite D.W."/>
            <person name="Rinke C."/>
            <person name="Skarshewski A."/>
            <person name="Chaumeil P.A."/>
            <person name="Hugenholtz P."/>
        </authorList>
    </citation>
    <scope>NUCLEOTIDE SEQUENCE [LARGE SCALE GENOMIC DNA]</scope>
    <source>
        <strain evidence="2">UBA8672</strain>
    </source>
</reference>
<sequence>MANLVPLTDNKKPFVTADGSFSYYNLTYNEAYHAKSIGAYTESLHKFVFASGILEKLRYKEVWLLDICFGLGYNLAVLINEYLKKQGLHKLNILSVEKDPSVLSLLENNYLFWPVHSYSILRKLLEGNPVNNIDLNIIIDDATAVFEYLTFPFDVIFFDPFSKSKNPEMWDINVFKKLYSLLKNDGCIVTYACSASVRKKFYKAGFLSYDTRNLPTGFQKGTLMKKFVYLQ</sequence>
<dbReference type="EMBL" id="DPPF01000118">
    <property type="protein sequence ID" value="HCW93217.1"/>
    <property type="molecule type" value="Genomic_DNA"/>
</dbReference>
<evidence type="ECO:0000313" key="3">
    <source>
        <dbReference type="Proteomes" id="UP000262325"/>
    </source>
</evidence>
<dbReference type="PANTHER" id="PTHR39963:SF1">
    <property type="entry name" value="MNMC-LIKE METHYLTRANSFERASE DOMAIN-CONTAINING PROTEIN"/>
    <property type="match status" value="1"/>
</dbReference>
<protein>
    <recommendedName>
        <fullName evidence="1">MnmC-like methyltransferase domain-containing protein</fullName>
    </recommendedName>
</protein>
<dbReference type="GO" id="GO:0016645">
    <property type="term" value="F:oxidoreductase activity, acting on the CH-NH group of donors"/>
    <property type="evidence" value="ECO:0007669"/>
    <property type="project" value="InterPro"/>
</dbReference>
<dbReference type="InterPro" id="IPR029063">
    <property type="entry name" value="SAM-dependent_MTases_sf"/>
</dbReference>
<dbReference type="Gene3D" id="3.40.50.150">
    <property type="entry name" value="Vaccinia Virus protein VP39"/>
    <property type="match status" value="1"/>
</dbReference>
<proteinExistence type="predicted"/>
<dbReference type="AlphaFoldDB" id="A0A3D5QBK4"/>
<dbReference type="SUPFAM" id="SSF53335">
    <property type="entry name" value="S-adenosyl-L-methionine-dependent methyltransferases"/>
    <property type="match status" value="1"/>
</dbReference>
<name>A0A3D5QBK4_FLESI</name>
<feature type="domain" description="MnmC-like methyltransferase" evidence="1">
    <location>
        <begin position="131"/>
        <end position="206"/>
    </location>
</feature>
<organism evidence="2 3">
    <name type="scientific">Flexistipes sinusarabici</name>
    <dbReference type="NCBI Taxonomy" id="2352"/>
    <lineage>
        <taxon>Bacteria</taxon>
        <taxon>Pseudomonadati</taxon>
        <taxon>Deferribacterota</taxon>
        <taxon>Deferribacteres</taxon>
        <taxon>Deferribacterales</taxon>
        <taxon>Flexistipitaceae</taxon>
        <taxon>Flexistipes</taxon>
    </lineage>
</organism>
<evidence type="ECO:0000259" key="1">
    <source>
        <dbReference type="Pfam" id="PF05430"/>
    </source>
</evidence>
<dbReference type="PANTHER" id="PTHR39963">
    <property type="entry name" value="SLL0983 PROTEIN"/>
    <property type="match status" value="1"/>
</dbReference>
<gene>
    <name evidence="2" type="ORF">DHM44_06020</name>
</gene>
<dbReference type="InterPro" id="IPR008471">
    <property type="entry name" value="MnmC-like_methylTransf"/>
</dbReference>
<comment type="caution">
    <text evidence="2">The sequence shown here is derived from an EMBL/GenBank/DDBJ whole genome shotgun (WGS) entry which is preliminary data.</text>
</comment>
<dbReference type="Proteomes" id="UP000262325">
    <property type="component" value="Unassembled WGS sequence"/>
</dbReference>
<accession>A0A3D5QBK4</accession>
<evidence type="ECO:0000313" key="2">
    <source>
        <dbReference type="EMBL" id="HCW93217.1"/>
    </source>
</evidence>
<dbReference type="Pfam" id="PF05430">
    <property type="entry name" value="Methyltransf_30"/>
    <property type="match status" value="1"/>
</dbReference>
<dbReference type="OMA" id="YHAKSIG"/>